<dbReference type="RefSeq" id="WP_012087928.1">
    <property type="nucleotide sequence ID" value="NC_009664.2"/>
</dbReference>
<evidence type="ECO:0000313" key="2">
    <source>
        <dbReference type="Proteomes" id="UP000001116"/>
    </source>
</evidence>
<gene>
    <name evidence="1" type="ordered locus">Krad_2375</name>
</gene>
<reference evidence="2" key="1">
    <citation type="journal article" date="2008" name="PLoS ONE">
        <title>Survival in nuclear waste, extreme resistance, and potential applications gleaned from the genome sequence of Kineococcus radiotolerans SRS30216.</title>
        <authorList>
            <person name="Bagwell C.E."/>
            <person name="Bhat S."/>
            <person name="Hawkins G.M."/>
            <person name="Smith B.W."/>
            <person name="Biswas T."/>
            <person name="Hoover T.R."/>
            <person name="Saunders E."/>
            <person name="Han C.S."/>
            <person name="Tsodikov O.V."/>
            <person name="Shimkets L.J."/>
        </authorList>
    </citation>
    <scope>NUCLEOTIDE SEQUENCE [LARGE SCALE GENOMIC DNA]</scope>
    <source>
        <strain evidence="2">ATCC BAA-149 / DSM 14245 / SRS30216</strain>
    </source>
</reference>
<proteinExistence type="predicted"/>
<dbReference type="AlphaFoldDB" id="A6WAL6"/>
<dbReference type="KEGG" id="kra:Krad_2375"/>
<dbReference type="Proteomes" id="UP000001116">
    <property type="component" value="Chromosome"/>
</dbReference>
<dbReference type="HOGENOM" id="CLU_1459494_0_0_11"/>
<keyword evidence="2" id="KW-1185">Reference proteome</keyword>
<dbReference type="STRING" id="266940.Krad_2375"/>
<evidence type="ECO:0000313" key="1">
    <source>
        <dbReference type="EMBL" id="ABS03855.1"/>
    </source>
</evidence>
<dbReference type="OrthoDB" id="4461988at2"/>
<name>A6WAL6_KINRD</name>
<sequence length="193" mass="20599">MTKHEWPAQRPPHELGALAHGPHILAQAPGISAGLRCIYAHPSGLHLPLTFRAHGERAHDAAAWSYGKIRRYPSVAPAPAPAPAPGTFAARQGTFRTPADERAAEASSTPYSEPRVVVEVNGLRGVATTTGALHASDDEQVWARDAAYWIGELPRDGMLRITLSWPQGGLPETSSDLTLNGLDNLSSTVLPLL</sequence>
<protein>
    <submittedName>
        <fullName evidence="1">Uncharacterized protein</fullName>
    </submittedName>
</protein>
<dbReference type="EMBL" id="CP000750">
    <property type="protein sequence ID" value="ABS03855.1"/>
    <property type="molecule type" value="Genomic_DNA"/>
</dbReference>
<accession>A6WAL6</accession>
<organism evidence="1 2">
    <name type="scientific">Kineococcus radiotolerans (strain ATCC BAA-149 / DSM 14245 / SRS30216)</name>
    <dbReference type="NCBI Taxonomy" id="266940"/>
    <lineage>
        <taxon>Bacteria</taxon>
        <taxon>Bacillati</taxon>
        <taxon>Actinomycetota</taxon>
        <taxon>Actinomycetes</taxon>
        <taxon>Kineosporiales</taxon>
        <taxon>Kineosporiaceae</taxon>
        <taxon>Kineococcus</taxon>
    </lineage>
</organism>